<comment type="caution">
    <text evidence="1">The sequence shown here is derived from an EMBL/GenBank/DDBJ whole genome shotgun (WGS) entry which is preliminary data.</text>
</comment>
<name>A0ABR7MYG8_9FIRM</name>
<organism evidence="1 2">
    <name type="scientific">Jutongia huaianensis</name>
    <dbReference type="NCBI Taxonomy" id="2763668"/>
    <lineage>
        <taxon>Bacteria</taxon>
        <taxon>Bacillati</taxon>
        <taxon>Bacillota</taxon>
        <taxon>Clostridia</taxon>
        <taxon>Lachnospirales</taxon>
        <taxon>Lachnospiraceae</taxon>
        <taxon>Jutongia</taxon>
    </lineage>
</organism>
<evidence type="ECO:0000313" key="1">
    <source>
        <dbReference type="EMBL" id="MBC8561421.1"/>
    </source>
</evidence>
<reference evidence="1 2" key="1">
    <citation type="submission" date="2020-08" db="EMBL/GenBank/DDBJ databases">
        <title>Genome public.</title>
        <authorList>
            <person name="Liu C."/>
            <person name="Sun Q."/>
        </authorList>
    </citation>
    <scope>NUCLEOTIDE SEQUENCE [LARGE SCALE GENOMIC DNA]</scope>
    <source>
        <strain evidence="1 2">NSJ-37</strain>
    </source>
</reference>
<sequence>MELKVSQDSLEGAVAFEKVHEKYSVSAKENRCYRHRFYQFLIKEFNEEIEQDSFEIDGKKFYWMSIAEMEQDKRIMEVNSDIVSMVKKVA</sequence>
<gene>
    <name evidence="1" type="ORF">H8704_02035</name>
</gene>
<evidence type="ECO:0000313" key="2">
    <source>
        <dbReference type="Proteomes" id="UP000606193"/>
    </source>
</evidence>
<protein>
    <submittedName>
        <fullName evidence="1">Uncharacterized protein</fullName>
    </submittedName>
</protein>
<dbReference type="Proteomes" id="UP000606193">
    <property type="component" value="Unassembled WGS sequence"/>
</dbReference>
<dbReference type="RefSeq" id="WP_249297082.1">
    <property type="nucleotide sequence ID" value="NZ_JACRSX010000001.1"/>
</dbReference>
<dbReference type="EMBL" id="JACRSX010000001">
    <property type="protein sequence ID" value="MBC8561421.1"/>
    <property type="molecule type" value="Genomic_DNA"/>
</dbReference>
<accession>A0ABR7MYG8</accession>
<keyword evidence="2" id="KW-1185">Reference proteome</keyword>
<proteinExistence type="predicted"/>